<name>A0AAV7F2B3_ARIFI</name>
<organism evidence="3 4">
    <name type="scientific">Aristolochia fimbriata</name>
    <name type="common">White veined hardy Dutchman's pipe vine</name>
    <dbReference type="NCBI Taxonomy" id="158543"/>
    <lineage>
        <taxon>Eukaryota</taxon>
        <taxon>Viridiplantae</taxon>
        <taxon>Streptophyta</taxon>
        <taxon>Embryophyta</taxon>
        <taxon>Tracheophyta</taxon>
        <taxon>Spermatophyta</taxon>
        <taxon>Magnoliopsida</taxon>
        <taxon>Magnoliidae</taxon>
        <taxon>Piperales</taxon>
        <taxon>Aristolochiaceae</taxon>
        <taxon>Aristolochia</taxon>
    </lineage>
</organism>
<protein>
    <recommendedName>
        <fullName evidence="5">Protein LTV1 homolog</fullName>
    </recommendedName>
</protein>
<gene>
    <name evidence="3" type="ORF">H6P81_008102</name>
</gene>
<dbReference type="AlphaFoldDB" id="A0AAV7F2B3"/>
<evidence type="ECO:0000313" key="4">
    <source>
        <dbReference type="Proteomes" id="UP000825729"/>
    </source>
</evidence>
<proteinExistence type="inferred from homology"/>
<evidence type="ECO:0008006" key="5">
    <source>
        <dbReference type="Google" id="ProtNLM"/>
    </source>
</evidence>
<dbReference type="GO" id="GO:0000056">
    <property type="term" value="P:ribosomal small subunit export from nucleus"/>
    <property type="evidence" value="ECO:0007669"/>
    <property type="project" value="TreeGrafter"/>
</dbReference>
<dbReference type="GO" id="GO:0042274">
    <property type="term" value="P:ribosomal small subunit biogenesis"/>
    <property type="evidence" value="ECO:0007669"/>
    <property type="project" value="InterPro"/>
</dbReference>
<dbReference type="GO" id="GO:0005634">
    <property type="term" value="C:nucleus"/>
    <property type="evidence" value="ECO:0007669"/>
    <property type="project" value="TreeGrafter"/>
</dbReference>
<evidence type="ECO:0000313" key="3">
    <source>
        <dbReference type="EMBL" id="KAG9455198.1"/>
    </source>
</evidence>
<feature type="region of interest" description="Disordered" evidence="2">
    <location>
        <begin position="522"/>
        <end position="584"/>
    </location>
</feature>
<evidence type="ECO:0000256" key="1">
    <source>
        <dbReference type="ARBA" id="ARBA00009078"/>
    </source>
</evidence>
<feature type="region of interest" description="Disordered" evidence="2">
    <location>
        <begin position="104"/>
        <end position="159"/>
    </location>
</feature>
<accession>A0AAV7F2B3</accession>
<keyword evidence="4" id="KW-1185">Reference proteome</keyword>
<evidence type="ECO:0000256" key="2">
    <source>
        <dbReference type="SAM" id="MobiDB-lite"/>
    </source>
</evidence>
<dbReference type="Proteomes" id="UP000825729">
    <property type="component" value="Unassembled WGS sequence"/>
</dbReference>
<dbReference type="PANTHER" id="PTHR21531">
    <property type="entry name" value="LOW-TEMPERATURE VIABILITY PROTEIN LTV1-RELATED"/>
    <property type="match status" value="1"/>
</dbReference>
<feature type="compositionally biased region" description="Basic and acidic residues" evidence="2">
    <location>
        <begin position="527"/>
        <end position="550"/>
    </location>
</feature>
<dbReference type="GO" id="GO:0005829">
    <property type="term" value="C:cytosol"/>
    <property type="evidence" value="ECO:0007669"/>
    <property type="project" value="TreeGrafter"/>
</dbReference>
<comment type="similarity">
    <text evidence="1">Belongs to the LTV1 family.</text>
</comment>
<comment type="caution">
    <text evidence="3">The sequence shown here is derived from an EMBL/GenBank/DDBJ whole genome shotgun (WGS) entry which is preliminary data.</text>
</comment>
<dbReference type="GO" id="GO:0030688">
    <property type="term" value="C:preribosome, small subunit precursor"/>
    <property type="evidence" value="ECO:0007669"/>
    <property type="project" value="TreeGrafter"/>
</dbReference>
<dbReference type="InterPro" id="IPR007307">
    <property type="entry name" value="Ltv1"/>
</dbReference>
<dbReference type="EMBL" id="JAINDJ010000003">
    <property type="protein sequence ID" value="KAG9455198.1"/>
    <property type="molecule type" value="Genomic_DNA"/>
</dbReference>
<sequence>MQIHNSPLKLLLISFVRLRLNHHRRESFQLLRPALVPSVGVWLLVLLQGFSESCFRHRNIPMGKKKFIDKKKSATFQLLARDSSDANAATDRVFVRVDNNPYSARGFEDEENEYCDSGVPLNDPSNSVFGDAPEDDDSEDEGKFQKPGTKNHGTGQLPDDARREILELGLPDDGYNYLAHLREIKNSGGGSAYYHNTKAKLDRLPLDVKAYDASRVQVNLETLDDANNNSLYSVAERTVGVKIQKAVDPDVAALLDETNSIFNSDVDELEENFVVQANLLGEVEEQPQVRKPEVVDTKEKHGTEVGSSLCHSCSIQEDDLVAGDGLGYEKPRARRLLDEQFDLLTSREYDSDIDDDECCFQDEEEEPLATKLKEALKDFHVGEEELSGKYQAPGDALVGHQASSKGEVNESLDGVIAKCREYAETYEGETDAVVVVEESSDESEQWDCETIVSTYSNLDNHPKKIEAPMMCNKRLVAALSGNAANSSTFISLSGKEKLPVEYLPHSKRGLQEKVKKVANLVQQKRNKPQDEESKEEKKERKAVVKAERREARRAKKNLKGLYKSEAQRAQRVAATTGPGSIHLL</sequence>
<reference evidence="3 4" key="1">
    <citation type="submission" date="2021-07" db="EMBL/GenBank/DDBJ databases">
        <title>The Aristolochia fimbriata genome: insights into angiosperm evolution, floral development and chemical biosynthesis.</title>
        <authorList>
            <person name="Jiao Y."/>
        </authorList>
    </citation>
    <scope>NUCLEOTIDE SEQUENCE [LARGE SCALE GENOMIC DNA]</scope>
    <source>
        <strain evidence="3">IBCAS-2021</strain>
        <tissue evidence="3">Leaf</tissue>
    </source>
</reference>
<dbReference type="PANTHER" id="PTHR21531:SF0">
    <property type="entry name" value="PROTEIN LTV1 HOMOLOG"/>
    <property type="match status" value="1"/>
</dbReference>